<keyword evidence="5" id="KW-1185">Reference proteome</keyword>
<feature type="domain" description="C2H2-type" evidence="3">
    <location>
        <begin position="186"/>
        <end position="208"/>
    </location>
</feature>
<dbReference type="AlphaFoldDB" id="A0A553PNX8"/>
<dbReference type="STRING" id="6832.A0A553PNX8"/>
<evidence type="ECO:0000313" key="4">
    <source>
        <dbReference type="EMBL" id="TRY79370.1"/>
    </source>
</evidence>
<evidence type="ECO:0000259" key="3">
    <source>
        <dbReference type="PROSITE" id="PS50157"/>
    </source>
</evidence>
<dbReference type="Proteomes" id="UP000318571">
    <property type="component" value="Chromosome 6"/>
</dbReference>
<dbReference type="PROSITE" id="PS00028">
    <property type="entry name" value="ZINC_FINGER_C2H2_1"/>
    <property type="match status" value="2"/>
</dbReference>
<keyword evidence="1" id="KW-0863">Zinc-finger</keyword>
<organism evidence="4 5">
    <name type="scientific">Tigriopus californicus</name>
    <name type="common">Marine copepod</name>
    <dbReference type="NCBI Taxonomy" id="6832"/>
    <lineage>
        <taxon>Eukaryota</taxon>
        <taxon>Metazoa</taxon>
        <taxon>Ecdysozoa</taxon>
        <taxon>Arthropoda</taxon>
        <taxon>Crustacea</taxon>
        <taxon>Multicrustacea</taxon>
        <taxon>Hexanauplia</taxon>
        <taxon>Copepoda</taxon>
        <taxon>Harpacticoida</taxon>
        <taxon>Harpacticidae</taxon>
        <taxon>Tigriopus</taxon>
    </lineage>
</organism>
<dbReference type="PROSITE" id="PS50157">
    <property type="entry name" value="ZINC_FINGER_C2H2_2"/>
    <property type="match status" value="1"/>
</dbReference>
<dbReference type="SMART" id="SM00355">
    <property type="entry name" value="ZnF_C2H2"/>
    <property type="match status" value="4"/>
</dbReference>
<sequence length="385" mass="43949">MLELIYNGALKACMMVLEGVGKLLMHLKIELNTTWLAEEEINSSVCLKCNVCDTIEVFDKSSDNDEIEEDGEVEPEEEQDEQPNESEIEPISTDIEELPSSVRQGSDVDDGFEPLDDSVADPDHVEDIELEEEEEEELELEEPVEPVSKARSTRQILGEVQRNTKNESLANLERSSLPDAKNMAIKSCHCCSKKFRNSRDLKNHLCLHFKVELFRDYAINKEECKLCGFKDKQVMRLAGHIGYKHDKLKEYVSETDQPEVHLKARSLDKNIQTKLLVDDEYGRALLRKELAEIDLLEKPCNLCGKLHQTKHRRMKHIANHFGSFLLKHFPRLKGNECTICGKDLARGGSVYYHLGFVHKGLAHVAESPVPTMPTIARKSRRQQKI</sequence>
<feature type="region of interest" description="Disordered" evidence="2">
    <location>
        <begin position="60"/>
        <end position="153"/>
    </location>
</feature>
<gene>
    <name evidence="4" type="ORF">TCAL_14789</name>
</gene>
<evidence type="ECO:0000256" key="1">
    <source>
        <dbReference type="PROSITE-ProRule" id="PRU00042"/>
    </source>
</evidence>
<reference evidence="4 5" key="1">
    <citation type="journal article" date="2018" name="Nat. Ecol. Evol.">
        <title>Genomic signatures of mitonuclear coevolution across populations of Tigriopus californicus.</title>
        <authorList>
            <person name="Barreto F.S."/>
            <person name="Watson E.T."/>
            <person name="Lima T.G."/>
            <person name="Willett C.S."/>
            <person name="Edmands S."/>
            <person name="Li W."/>
            <person name="Burton R.S."/>
        </authorList>
    </citation>
    <scope>NUCLEOTIDE SEQUENCE [LARGE SCALE GENOMIC DNA]</scope>
    <source>
        <strain evidence="4 5">San Diego</strain>
    </source>
</reference>
<keyword evidence="1" id="KW-0479">Metal-binding</keyword>
<feature type="compositionally biased region" description="Acidic residues" evidence="2">
    <location>
        <begin position="64"/>
        <end position="88"/>
    </location>
</feature>
<accession>A0A553PNX8</accession>
<evidence type="ECO:0000256" key="2">
    <source>
        <dbReference type="SAM" id="MobiDB-lite"/>
    </source>
</evidence>
<feature type="compositionally biased region" description="Acidic residues" evidence="2">
    <location>
        <begin position="107"/>
        <end position="120"/>
    </location>
</feature>
<dbReference type="GO" id="GO:0008270">
    <property type="term" value="F:zinc ion binding"/>
    <property type="evidence" value="ECO:0007669"/>
    <property type="project" value="UniProtKB-KW"/>
</dbReference>
<comment type="caution">
    <text evidence="4">The sequence shown here is derived from an EMBL/GenBank/DDBJ whole genome shotgun (WGS) entry which is preliminary data.</text>
</comment>
<protein>
    <recommendedName>
        <fullName evidence="3">C2H2-type domain-containing protein</fullName>
    </recommendedName>
</protein>
<evidence type="ECO:0000313" key="5">
    <source>
        <dbReference type="Proteomes" id="UP000318571"/>
    </source>
</evidence>
<dbReference type="EMBL" id="VCGU01000002">
    <property type="protein sequence ID" value="TRY79370.1"/>
    <property type="molecule type" value="Genomic_DNA"/>
</dbReference>
<name>A0A553PNX8_TIGCA</name>
<feature type="compositionally biased region" description="Acidic residues" evidence="2">
    <location>
        <begin position="128"/>
        <end position="144"/>
    </location>
</feature>
<keyword evidence="1" id="KW-0862">Zinc</keyword>
<dbReference type="InterPro" id="IPR013087">
    <property type="entry name" value="Znf_C2H2_type"/>
</dbReference>
<proteinExistence type="predicted"/>